<dbReference type="Gene3D" id="3.40.50.1240">
    <property type="entry name" value="Phosphoglycerate mutase-like"/>
    <property type="match status" value="1"/>
</dbReference>
<comment type="caution">
    <text evidence="2">The sequence shown here is derived from an EMBL/GenBank/DDBJ whole genome shotgun (WGS) entry which is preliminary data.</text>
</comment>
<keyword evidence="1" id="KW-1133">Transmembrane helix</keyword>
<evidence type="ECO:0000313" key="2">
    <source>
        <dbReference type="EMBL" id="CAJ2512019.1"/>
    </source>
</evidence>
<keyword evidence="1" id="KW-0472">Membrane</keyword>
<sequence length="329" mass="35615">MINFDYAYDLYDYALYHYNHDEAVRDLVNDDRLAFLQTLANDQQFNLHGNLSASGFKEGDMIRAFAGRTLPAQVVAQLSESHQAEVSSHRFPNPGGAMVFELFSNGNDTSSYPDQDELWVRFLYRNGTDPDVPLQEYPLFGRGNSETRMHWTDFAWDMERFSIKDIGTWCQTCDAVTLFCTALNSKSDGDGSSSGSLFGPGSSRSVTPAVAGIIGAAVAIVATALAAASTFFFGGLRIQRADKGHRGSLGGFKGAEKMASDHDVSIAKSGARHERVGGWELGGPGPNTDNGLPPNIATVFGASVRRNGYGEDDGDSILGHTPIRPLESI</sequence>
<protein>
    <submittedName>
        <fullName evidence="2">Uu.00g076440.m01.CDS01</fullName>
    </submittedName>
</protein>
<feature type="transmembrane region" description="Helical" evidence="1">
    <location>
        <begin position="210"/>
        <end position="236"/>
    </location>
</feature>
<dbReference type="InterPro" id="IPR029033">
    <property type="entry name" value="His_PPase_superfam"/>
</dbReference>
<dbReference type="EMBL" id="CAUWAG010000018">
    <property type="protein sequence ID" value="CAJ2512019.1"/>
    <property type="molecule type" value="Genomic_DNA"/>
</dbReference>
<dbReference type="AlphaFoldDB" id="A0AAI8YP43"/>
<reference evidence="2" key="1">
    <citation type="submission" date="2023-10" db="EMBL/GenBank/DDBJ databases">
        <authorList>
            <person name="Hackl T."/>
        </authorList>
    </citation>
    <scope>NUCLEOTIDE SEQUENCE</scope>
</reference>
<accession>A0AAI8YP43</accession>
<dbReference type="SUPFAM" id="SSF53254">
    <property type="entry name" value="Phosphoglycerate mutase-like"/>
    <property type="match status" value="1"/>
</dbReference>
<name>A0AAI8YP43_9PEZI</name>
<gene>
    <name evidence="2" type="ORF">KHLLAP_LOCUS12487</name>
</gene>
<dbReference type="Proteomes" id="UP001295740">
    <property type="component" value="Unassembled WGS sequence"/>
</dbReference>
<evidence type="ECO:0000256" key="1">
    <source>
        <dbReference type="SAM" id="Phobius"/>
    </source>
</evidence>
<keyword evidence="3" id="KW-1185">Reference proteome</keyword>
<keyword evidence="1" id="KW-0812">Transmembrane</keyword>
<evidence type="ECO:0000313" key="3">
    <source>
        <dbReference type="Proteomes" id="UP001295740"/>
    </source>
</evidence>
<organism evidence="2 3">
    <name type="scientific">Anthostomella pinea</name>
    <dbReference type="NCBI Taxonomy" id="933095"/>
    <lineage>
        <taxon>Eukaryota</taxon>
        <taxon>Fungi</taxon>
        <taxon>Dikarya</taxon>
        <taxon>Ascomycota</taxon>
        <taxon>Pezizomycotina</taxon>
        <taxon>Sordariomycetes</taxon>
        <taxon>Xylariomycetidae</taxon>
        <taxon>Xylariales</taxon>
        <taxon>Xylariaceae</taxon>
        <taxon>Anthostomella</taxon>
    </lineage>
</organism>
<proteinExistence type="predicted"/>